<dbReference type="SUPFAM" id="SSF81296">
    <property type="entry name" value="E set domains"/>
    <property type="match status" value="1"/>
</dbReference>
<sequence>MKRYQSRYSSRSKPLSVRRLEKKGKRKFIFTILLGFFLLYALLTWILPTLVGGLSVINKFKDAPKATSSIANNATLAPPILSIPYEATNTATISVKGYAAASSTVEIYIDDELKTDTKAGGDGSFSTSPISLNIGTNNISGKTVDEKGNKSPSSKPIRIIFTSDKPDLEISSPSDNQTVSGDKKVTVSGTTNADKGINVTAGNTRLIVNSDGTFSQSIDISEGENNIVITALDQAGNTTQITRKVIYQP</sequence>
<feature type="region of interest" description="Disordered" evidence="1">
    <location>
        <begin position="138"/>
        <end position="157"/>
    </location>
</feature>
<organism evidence="3 4">
    <name type="scientific">Candidatus Daviesbacteria bacterium GW2011_GWA2_42_7</name>
    <dbReference type="NCBI Taxonomy" id="1618425"/>
    <lineage>
        <taxon>Bacteria</taxon>
        <taxon>Candidatus Daviesiibacteriota</taxon>
    </lineage>
</organism>
<protein>
    <recommendedName>
        <fullName evidence="5">Bacillopeptidase F</fullName>
    </recommendedName>
</protein>
<keyword evidence="2" id="KW-0472">Membrane</keyword>
<dbReference type="Gene3D" id="2.60.40.10">
    <property type="entry name" value="Immunoglobulins"/>
    <property type="match status" value="2"/>
</dbReference>
<dbReference type="Pfam" id="PF09136">
    <property type="entry name" value="Glucodextran_B"/>
    <property type="match status" value="1"/>
</dbReference>
<dbReference type="InterPro" id="IPR013783">
    <property type="entry name" value="Ig-like_fold"/>
</dbReference>
<feature type="region of interest" description="Disordered" evidence="1">
    <location>
        <begin position="165"/>
        <end position="193"/>
    </location>
</feature>
<evidence type="ECO:0000256" key="2">
    <source>
        <dbReference type="SAM" id="Phobius"/>
    </source>
</evidence>
<dbReference type="AlphaFoldDB" id="A0A0G1DK07"/>
<name>A0A0G1DK07_9BACT</name>
<proteinExistence type="predicted"/>
<evidence type="ECO:0000256" key="1">
    <source>
        <dbReference type="SAM" id="MobiDB-lite"/>
    </source>
</evidence>
<keyword evidence="2" id="KW-0812">Transmembrane</keyword>
<evidence type="ECO:0008006" key="5">
    <source>
        <dbReference type="Google" id="ProtNLM"/>
    </source>
</evidence>
<feature type="compositionally biased region" description="Polar residues" evidence="1">
    <location>
        <begin position="171"/>
        <end position="180"/>
    </location>
</feature>
<keyword evidence="2" id="KW-1133">Transmembrane helix</keyword>
<evidence type="ECO:0000313" key="4">
    <source>
        <dbReference type="Proteomes" id="UP000034785"/>
    </source>
</evidence>
<comment type="caution">
    <text evidence="3">The sequence shown here is derived from an EMBL/GenBank/DDBJ whole genome shotgun (WGS) entry which is preliminary data.</text>
</comment>
<gene>
    <name evidence="3" type="ORF">UV41_C0004G0005</name>
</gene>
<feature type="transmembrane region" description="Helical" evidence="2">
    <location>
        <begin position="28"/>
        <end position="47"/>
    </location>
</feature>
<reference evidence="3 4" key="1">
    <citation type="journal article" date="2015" name="Nature">
        <title>rRNA introns, odd ribosomes, and small enigmatic genomes across a large radiation of phyla.</title>
        <authorList>
            <person name="Brown C.T."/>
            <person name="Hug L.A."/>
            <person name="Thomas B.C."/>
            <person name="Sharon I."/>
            <person name="Castelle C.J."/>
            <person name="Singh A."/>
            <person name="Wilkins M.J."/>
            <person name="Williams K.H."/>
            <person name="Banfield J.F."/>
        </authorList>
    </citation>
    <scope>NUCLEOTIDE SEQUENCE [LARGE SCALE GENOMIC DNA]</scope>
</reference>
<evidence type="ECO:0000313" key="3">
    <source>
        <dbReference type="EMBL" id="KKS71181.1"/>
    </source>
</evidence>
<dbReference type="EMBL" id="LCEJ01000004">
    <property type="protein sequence ID" value="KKS71181.1"/>
    <property type="molecule type" value="Genomic_DNA"/>
</dbReference>
<dbReference type="Proteomes" id="UP000034785">
    <property type="component" value="Unassembled WGS sequence"/>
</dbReference>
<dbReference type="InterPro" id="IPR014756">
    <property type="entry name" value="Ig_E-set"/>
</dbReference>
<accession>A0A0G1DK07</accession>